<feature type="binding site" evidence="12">
    <location>
        <position position="145"/>
    </location>
    <ligand>
        <name>Zn(2+)</name>
        <dbReference type="ChEBI" id="CHEBI:29105"/>
        <note>catalytic</note>
    </ligand>
</feature>
<keyword evidence="9 12" id="KW-1133">Transmembrane helix</keyword>
<dbReference type="GO" id="GO:0005886">
    <property type="term" value="C:plasma membrane"/>
    <property type="evidence" value="ECO:0007669"/>
    <property type="project" value="UniProtKB-SubCell"/>
</dbReference>
<comment type="caution">
    <text evidence="14">The sequence shown here is derived from an EMBL/GenBank/DDBJ whole genome shotgun (WGS) entry which is preliminary data.</text>
</comment>
<keyword evidence="4 12" id="KW-0645">Protease</keyword>
<evidence type="ECO:0000256" key="5">
    <source>
        <dbReference type="ARBA" id="ARBA00022692"/>
    </source>
</evidence>
<dbReference type="GO" id="GO:0006508">
    <property type="term" value="P:proteolysis"/>
    <property type="evidence" value="ECO:0007669"/>
    <property type="project" value="UniProtKB-KW"/>
</dbReference>
<evidence type="ECO:0000259" key="13">
    <source>
        <dbReference type="Pfam" id="PF01435"/>
    </source>
</evidence>
<dbReference type="InterPro" id="IPR001915">
    <property type="entry name" value="Peptidase_M48"/>
</dbReference>
<dbReference type="PANTHER" id="PTHR43221">
    <property type="entry name" value="PROTEASE HTPX"/>
    <property type="match status" value="1"/>
</dbReference>
<evidence type="ECO:0000256" key="10">
    <source>
        <dbReference type="ARBA" id="ARBA00023049"/>
    </source>
</evidence>
<dbReference type="HAMAP" id="MF_00188">
    <property type="entry name" value="Pept_M48_protease_HtpX"/>
    <property type="match status" value="1"/>
</dbReference>
<evidence type="ECO:0000256" key="11">
    <source>
        <dbReference type="ARBA" id="ARBA00023136"/>
    </source>
</evidence>
<protein>
    <recommendedName>
        <fullName evidence="12">Protease HtpX homolog</fullName>
        <ecNumber evidence="12">3.4.24.-</ecNumber>
    </recommendedName>
</protein>
<dbReference type="GO" id="GO:0008270">
    <property type="term" value="F:zinc ion binding"/>
    <property type="evidence" value="ECO:0007669"/>
    <property type="project" value="UniProtKB-UniRule"/>
</dbReference>
<evidence type="ECO:0000256" key="8">
    <source>
        <dbReference type="ARBA" id="ARBA00022833"/>
    </source>
</evidence>
<evidence type="ECO:0000256" key="2">
    <source>
        <dbReference type="ARBA" id="ARBA00009779"/>
    </source>
</evidence>
<dbReference type="Pfam" id="PF01435">
    <property type="entry name" value="Peptidase_M48"/>
    <property type="match status" value="1"/>
</dbReference>
<feature type="transmembrane region" description="Helical" evidence="12">
    <location>
        <begin position="38"/>
        <end position="58"/>
    </location>
</feature>
<dbReference type="Gene3D" id="3.30.2010.10">
    <property type="entry name" value="Metalloproteases ('zincins'), catalytic domain"/>
    <property type="match status" value="1"/>
</dbReference>
<keyword evidence="10 12" id="KW-0482">Metalloprotease</keyword>
<keyword evidence="6 12" id="KW-0479">Metal-binding</keyword>
<keyword evidence="3 12" id="KW-1003">Cell membrane</keyword>
<comment type="subcellular location">
    <subcellularLocation>
        <location evidence="1 12">Cell membrane</location>
        <topology evidence="1 12">Multi-pass membrane protein</topology>
    </subcellularLocation>
</comment>
<keyword evidence="7 12" id="KW-0378">Hydrolase</keyword>
<evidence type="ECO:0000256" key="7">
    <source>
        <dbReference type="ARBA" id="ARBA00022801"/>
    </source>
</evidence>
<dbReference type="Proteomes" id="UP000031202">
    <property type="component" value="Unassembled WGS sequence"/>
</dbReference>
<comment type="cofactor">
    <cofactor evidence="12">
        <name>Zn(2+)</name>
        <dbReference type="ChEBI" id="CHEBI:29105"/>
    </cofactor>
    <text evidence="12">Binds 1 zinc ion per subunit.</text>
</comment>
<feature type="transmembrane region" description="Helical" evidence="12">
    <location>
        <begin position="155"/>
        <end position="178"/>
    </location>
</feature>
<feature type="active site" evidence="12">
    <location>
        <position position="142"/>
    </location>
</feature>
<reference evidence="14 15" key="1">
    <citation type="submission" date="2014-12" db="EMBL/GenBank/DDBJ databases">
        <title>Genome sequencing of Microbacterium hominis TPW29.</title>
        <authorList>
            <person name="Tan P.W."/>
            <person name="Chan K.-G."/>
        </authorList>
    </citation>
    <scope>NUCLEOTIDE SEQUENCE [LARGE SCALE GENOMIC DNA]</scope>
    <source>
        <strain evidence="14 15">TPW29</strain>
    </source>
</reference>
<dbReference type="AlphaFoldDB" id="A0A0B4D1B8"/>
<sequence>MYSAIARNKRNTWLILAGFIAVLGLIGLAAGWLAGNNWWISAFVLVGAAGYATVQYFVADREALALSGAQEVTREEAPRYYRIVENLCLTTGTPMPRLYVVEDAAPNAFATGRTPERAAITVTTGLFDLMTDRELEGVLGHELGHIRNYDIRVTLVVFGLVVAVGLVADILLRMAFFGGGRRGGNSQSQLFFLIFGLVAAIVAPLLAAVVQAAISRQREYLADATSALTTRDPDGLASALAKLGEYGRPLVKANTSMAHLWISDPLRPGAMERLFATHPPIPDRIARLQEMGGRF</sequence>
<organism evidence="14 15">
    <name type="scientific">Microbacterium hominis</name>
    <dbReference type="NCBI Taxonomy" id="162426"/>
    <lineage>
        <taxon>Bacteria</taxon>
        <taxon>Bacillati</taxon>
        <taxon>Actinomycetota</taxon>
        <taxon>Actinomycetes</taxon>
        <taxon>Micrococcales</taxon>
        <taxon>Microbacteriaceae</taxon>
        <taxon>Microbacterium</taxon>
    </lineage>
</organism>
<dbReference type="EC" id="3.4.24.-" evidence="12"/>
<accession>A0A0B4D1B8</accession>
<feature type="transmembrane region" description="Helical" evidence="12">
    <location>
        <begin position="12"/>
        <end position="32"/>
    </location>
</feature>
<evidence type="ECO:0000256" key="4">
    <source>
        <dbReference type="ARBA" id="ARBA00022670"/>
    </source>
</evidence>
<dbReference type="CDD" id="cd07340">
    <property type="entry name" value="M48B_Htpx_like"/>
    <property type="match status" value="1"/>
</dbReference>
<evidence type="ECO:0000256" key="12">
    <source>
        <dbReference type="HAMAP-Rule" id="MF_00188"/>
    </source>
</evidence>
<evidence type="ECO:0000256" key="3">
    <source>
        <dbReference type="ARBA" id="ARBA00022475"/>
    </source>
</evidence>
<name>A0A0B4D1B8_9MICO</name>
<evidence type="ECO:0000256" key="1">
    <source>
        <dbReference type="ARBA" id="ARBA00004651"/>
    </source>
</evidence>
<keyword evidence="8 12" id="KW-0862">Zinc</keyword>
<dbReference type="InterPro" id="IPR022919">
    <property type="entry name" value="Pept_M48_protease_HtpX"/>
</dbReference>
<evidence type="ECO:0000256" key="6">
    <source>
        <dbReference type="ARBA" id="ARBA00022723"/>
    </source>
</evidence>
<dbReference type="PANTHER" id="PTHR43221:SF1">
    <property type="entry name" value="PROTEASE HTPX"/>
    <property type="match status" value="1"/>
</dbReference>
<feature type="domain" description="Peptidase M48" evidence="13">
    <location>
        <begin position="79"/>
        <end position="291"/>
    </location>
</feature>
<evidence type="ECO:0000313" key="15">
    <source>
        <dbReference type="Proteomes" id="UP000031202"/>
    </source>
</evidence>
<evidence type="ECO:0000256" key="9">
    <source>
        <dbReference type="ARBA" id="ARBA00022989"/>
    </source>
</evidence>
<gene>
    <name evidence="12" type="primary">htpX</name>
    <name evidence="14" type="ORF">RM52_02405</name>
</gene>
<dbReference type="GO" id="GO:0004222">
    <property type="term" value="F:metalloendopeptidase activity"/>
    <property type="evidence" value="ECO:0007669"/>
    <property type="project" value="UniProtKB-UniRule"/>
</dbReference>
<keyword evidence="5 12" id="KW-0812">Transmembrane</keyword>
<evidence type="ECO:0000313" key="14">
    <source>
        <dbReference type="EMBL" id="KIC60256.1"/>
    </source>
</evidence>
<dbReference type="EMBL" id="JWSZ01000001">
    <property type="protein sequence ID" value="KIC60256.1"/>
    <property type="molecule type" value="Genomic_DNA"/>
</dbReference>
<feature type="binding site" evidence="12">
    <location>
        <position position="141"/>
    </location>
    <ligand>
        <name>Zn(2+)</name>
        <dbReference type="ChEBI" id="CHEBI:29105"/>
        <note>catalytic</note>
    </ligand>
</feature>
<feature type="transmembrane region" description="Helical" evidence="12">
    <location>
        <begin position="190"/>
        <end position="210"/>
    </location>
</feature>
<feature type="binding site" evidence="12">
    <location>
        <position position="219"/>
    </location>
    <ligand>
        <name>Zn(2+)</name>
        <dbReference type="ChEBI" id="CHEBI:29105"/>
        <note>catalytic</note>
    </ligand>
</feature>
<keyword evidence="11 12" id="KW-0472">Membrane</keyword>
<dbReference type="InterPro" id="IPR050083">
    <property type="entry name" value="HtpX_protease"/>
</dbReference>
<dbReference type="RefSeq" id="WP_039412287.1">
    <property type="nucleotide sequence ID" value="NZ_JWSZ01000001.1"/>
</dbReference>
<comment type="similarity">
    <text evidence="2 12">Belongs to the peptidase M48B family.</text>
</comment>
<proteinExistence type="inferred from homology"/>